<feature type="region of interest" description="Disordered" evidence="1">
    <location>
        <begin position="33"/>
        <end position="76"/>
    </location>
</feature>
<organism evidence="2 3">
    <name type="scientific">Cirrhinus mrigala</name>
    <name type="common">Mrigala</name>
    <dbReference type="NCBI Taxonomy" id="683832"/>
    <lineage>
        <taxon>Eukaryota</taxon>
        <taxon>Metazoa</taxon>
        <taxon>Chordata</taxon>
        <taxon>Craniata</taxon>
        <taxon>Vertebrata</taxon>
        <taxon>Euteleostomi</taxon>
        <taxon>Actinopterygii</taxon>
        <taxon>Neopterygii</taxon>
        <taxon>Teleostei</taxon>
        <taxon>Ostariophysi</taxon>
        <taxon>Cypriniformes</taxon>
        <taxon>Cyprinidae</taxon>
        <taxon>Labeoninae</taxon>
        <taxon>Labeonini</taxon>
        <taxon>Cirrhinus</taxon>
    </lineage>
</organism>
<name>A0ABD0P9G8_CIRMR</name>
<comment type="caution">
    <text evidence="2">The sequence shown here is derived from an EMBL/GenBank/DDBJ whole genome shotgun (WGS) entry which is preliminary data.</text>
</comment>
<feature type="non-terminal residue" evidence="2">
    <location>
        <position position="1"/>
    </location>
</feature>
<proteinExistence type="predicted"/>
<dbReference type="AlphaFoldDB" id="A0ABD0P9G8"/>
<evidence type="ECO:0000313" key="2">
    <source>
        <dbReference type="EMBL" id="KAL0170335.1"/>
    </source>
</evidence>
<evidence type="ECO:0000256" key="1">
    <source>
        <dbReference type="SAM" id="MobiDB-lite"/>
    </source>
</evidence>
<sequence>PVLTGGTRGPSAATRRAVIRFSPVRPAWHEMHETWSKTSSGSFPTWSTTRPMEPSSTTSTHRSPCPPPLLHYHPGI</sequence>
<evidence type="ECO:0000313" key="3">
    <source>
        <dbReference type="Proteomes" id="UP001529510"/>
    </source>
</evidence>
<keyword evidence="3" id="KW-1185">Reference proteome</keyword>
<gene>
    <name evidence="2" type="ORF">M9458_034931</name>
</gene>
<protein>
    <submittedName>
        <fullName evidence="2">Uncharacterized protein</fullName>
    </submittedName>
</protein>
<dbReference type="Proteomes" id="UP001529510">
    <property type="component" value="Unassembled WGS sequence"/>
</dbReference>
<feature type="compositionally biased region" description="Polar residues" evidence="1">
    <location>
        <begin position="36"/>
        <end position="62"/>
    </location>
</feature>
<dbReference type="EMBL" id="JAMKFB020000017">
    <property type="protein sequence ID" value="KAL0170335.1"/>
    <property type="molecule type" value="Genomic_DNA"/>
</dbReference>
<accession>A0ABD0P9G8</accession>
<reference evidence="2 3" key="1">
    <citation type="submission" date="2024-05" db="EMBL/GenBank/DDBJ databases">
        <title>Genome sequencing and assembly of Indian major carp, Cirrhinus mrigala (Hamilton, 1822).</title>
        <authorList>
            <person name="Mohindra V."/>
            <person name="Chowdhury L.M."/>
            <person name="Lal K."/>
            <person name="Jena J.K."/>
        </authorList>
    </citation>
    <scope>NUCLEOTIDE SEQUENCE [LARGE SCALE GENOMIC DNA]</scope>
    <source>
        <strain evidence="2">CM1030</strain>
        <tissue evidence="2">Blood</tissue>
    </source>
</reference>